<feature type="region of interest" description="Disordered" evidence="1">
    <location>
        <begin position="53"/>
        <end position="82"/>
    </location>
</feature>
<reference evidence="3" key="2">
    <citation type="submission" date="2020-09" db="EMBL/GenBank/DDBJ databases">
        <authorList>
            <person name="Sun Q."/>
            <person name="Zhou Y."/>
        </authorList>
    </citation>
    <scope>NUCLEOTIDE SEQUENCE</scope>
    <source>
        <strain evidence="3">CGMCC 4.7312</strain>
    </source>
</reference>
<evidence type="ECO:0000313" key="3">
    <source>
        <dbReference type="EMBL" id="GGM29073.1"/>
    </source>
</evidence>
<evidence type="ECO:0000256" key="2">
    <source>
        <dbReference type="SAM" id="SignalP"/>
    </source>
</evidence>
<protein>
    <recommendedName>
        <fullName evidence="5">ATP/GTP-binding protein</fullName>
    </recommendedName>
</protein>
<accession>A0A917TNE1</accession>
<keyword evidence="2" id="KW-0732">Signal</keyword>
<evidence type="ECO:0008006" key="5">
    <source>
        <dbReference type="Google" id="ProtNLM"/>
    </source>
</evidence>
<comment type="caution">
    <text evidence="3">The sequence shown here is derived from an EMBL/GenBank/DDBJ whole genome shotgun (WGS) entry which is preliminary data.</text>
</comment>
<feature type="signal peptide" evidence="2">
    <location>
        <begin position="1"/>
        <end position="30"/>
    </location>
</feature>
<organism evidence="3 4">
    <name type="scientific">Micromonospora sonchi</name>
    <dbReference type="NCBI Taxonomy" id="1763543"/>
    <lineage>
        <taxon>Bacteria</taxon>
        <taxon>Bacillati</taxon>
        <taxon>Actinomycetota</taxon>
        <taxon>Actinomycetes</taxon>
        <taxon>Micromonosporales</taxon>
        <taxon>Micromonosporaceae</taxon>
        <taxon>Micromonospora</taxon>
    </lineage>
</organism>
<feature type="chain" id="PRO_5036880848" description="ATP/GTP-binding protein" evidence="2">
    <location>
        <begin position="31"/>
        <end position="287"/>
    </location>
</feature>
<dbReference type="EMBL" id="BMNB01000004">
    <property type="protein sequence ID" value="GGM29073.1"/>
    <property type="molecule type" value="Genomic_DNA"/>
</dbReference>
<dbReference type="Proteomes" id="UP000608890">
    <property type="component" value="Unassembled WGS sequence"/>
</dbReference>
<reference evidence="3" key="1">
    <citation type="journal article" date="2014" name="Int. J. Syst. Evol. Microbiol.">
        <title>Complete genome sequence of Corynebacterium casei LMG S-19264T (=DSM 44701T), isolated from a smear-ripened cheese.</title>
        <authorList>
            <consortium name="US DOE Joint Genome Institute (JGI-PGF)"/>
            <person name="Walter F."/>
            <person name="Albersmeier A."/>
            <person name="Kalinowski J."/>
            <person name="Ruckert C."/>
        </authorList>
    </citation>
    <scope>NUCLEOTIDE SEQUENCE</scope>
    <source>
        <strain evidence="3">CGMCC 4.7312</strain>
    </source>
</reference>
<name>A0A917TNE1_9ACTN</name>
<dbReference type="AlphaFoldDB" id="A0A917TNE1"/>
<feature type="compositionally biased region" description="Gly residues" evidence="1">
    <location>
        <begin position="54"/>
        <end position="77"/>
    </location>
</feature>
<proteinExistence type="predicted"/>
<evidence type="ECO:0000313" key="4">
    <source>
        <dbReference type="Proteomes" id="UP000608890"/>
    </source>
</evidence>
<evidence type="ECO:0000256" key="1">
    <source>
        <dbReference type="SAM" id="MobiDB-lite"/>
    </source>
</evidence>
<gene>
    <name evidence="3" type="ORF">GCM10011608_12210</name>
</gene>
<sequence>MQLTKWKSRPLLIIAIGFSSLILLTPTAHAGDGIGGIDCSRFPHAQECTVSVGTPGGAGTGNGGVDNGGGGSGSGGGEESKCRYERLEPQAPAPSGAGGGAWYQQICQLDQGGVSVSQAMWLAAGQVADPQALGQVAVSRLRLPAPGIRTNPEAASGVLVQVPVWLWVDGPTWGVRRATASVPGMSVTATATPVRVVWSPGDGTGEVVCQGPGLPWRAGTDPRAVSSCGHTYRVSSAGAPGAVFTLRATVTWLVSWAGGGQSGTVPPLTTTSSVALPVAQSQAIVAG</sequence>
<keyword evidence="4" id="KW-1185">Reference proteome</keyword>